<dbReference type="STRING" id="133381.A0A2T9Z8H5"/>
<evidence type="ECO:0000256" key="1">
    <source>
        <dbReference type="SAM" id="MobiDB-lite"/>
    </source>
</evidence>
<keyword evidence="3" id="KW-1185">Reference proteome</keyword>
<dbReference type="OrthoDB" id="5599471at2759"/>
<proteinExistence type="predicted"/>
<feature type="compositionally biased region" description="Polar residues" evidence="1">
    <location>
        <begin position="178"/>
        <end position="195"/>
    </location>
</feature>
<dbReference type="EMBL" id="MBFS01001533">
    <property type="protein sequence ID" value="PVV00894.1"/>
    <property type="molecule type" value="Genomic_DNA"/>
</dbReference>
<feature type="region of interest" description="Disordered" evidence="1">
    <location>
        <begin position="1"/>
        <end position="27"/>
    </location>
</feature>
<protein>
    <submittedName>
        <fullName evidence="2">Uncharacterized protein</fullName>
    </submittedName>
</protein>
<sequence length="309" mass="34324">AAKPDSFAIGSISKRDRSGSGDEAAPVYPVKHPTMSYAGAAKGRPAAQTVDESIYHWYAGGEKQKLKKLCIGGSDCKIGCSWDQFGENPKVGIEGVNRQLFDIPMVTQHDRQSKATYFIASYDKDAERNTKVCETLSKYCKIKDTSARFIRDASIPIPFDMKILLFKTPGEEIPNTLKNFGFPTSNSKFDTNNPESAKDIDMEGGADPDTSKSMDQEPENKEKRVLENSPTVEETEVVYSLEIKVETPDFLLSSSPGPDFEDMRLLFNEISDDQSAGKSFFNRELIKELGVIGDPIPEFSDKMDEDLLE</sequence>
<organism evidence="2 3">
    <name type="scientific">Smittium megazygosporum</name>
    <dbReference type="NCBI Taxonomy" id="133381"/>
    <lineage>
        <taxon>Eukaryota</taxon>
        <taxon>Fungi</taxon>
        <taxon>Fungi incertae sedis</taxon>
        <taxon>Zoopagomycota</taxon>
        <taxon>Kickxellomycotina</taxon>
        <taxon>Harpellomycetes</taxon>
        <taxon>Harpellales</taxon>
        <taxon>Legeriomycetaceae</taxon>
        <taxon>Smittium</taxon>
    </lineage>
</organism>
<feature type="compositionally biased region" description="Basic and acidic residues" evidence="1">
    <location>
        <begin position="209"/>
        <end position="226"/>
    </location>
</feature>
<accession>A0A2T9Z8H5</accession>
<feature type="non-terminal residue" evidence="2">
    <location>
        <position position="1"/>
    </location>
</feature>
<evidence type="ECO:0000313" key="2">
    <source>
        <dbReference type="EMBL" id="PVV00894.1"/>
    </source>
</evidence>
<dbReference type="AlphaFoldDB" id="A0A2T9Z8H5"/>
<evidence type="ECO:0000313" key="3">
    <source>
        <dbReference type="Proteomes" id="UP000245609"/>
    </source>
</evidence>
<dbReference type="Proteomes" id="UP000245609">
    <property type="component" value="Unassembled WGS sequence"/>
</dbReference>
<gene>
    <name evidence="2" type="ORF">BB560_004708</name>
</gene>
<comment type="caution">
    <text evidence="2">The sequence shown here is derived from an EMBL/GenBank/DDBJ whole genome shotgun (WGS) entry which is preliminary data.</text>
</comment>
<reference evidence="2 3" key="1">
    <citation type="journal article" date="2018" name="MBio">
        <title>Comparative Genomics Reveals the Core Gene Toolbox for the Fungus-Insect Symbiosis.</title>
        <authorList>
            <person name="Wang Y."/>
            <person name="Stata M."/>
            <person name="Wang W."/>
            <person name="Stajich J.E."/>
            <person name="White M.M."/>
            <person name="Moncalvo J.M."/>
        </authorList>
    </citation>
    <scope>NUCLEOTIDE SEQUENCE [LARGE SCALE GENOMIC DNA]</scope>
    <source>
        <strain evidence="2 3">SC-DP-2</strain>
    </source>
</reference>
<name>A0A2T9Z8H5_9FUNG</name>
<feature type="region of interest" description="Disordered" evidence="1">
    <location>
        <begin position="178"/>
        <end position="231"/>
    </location>
</feature>